<dbReference type="Pfam" id="PF00393">
    <property type="entry name" value="6PGD"/>
    <property type="match status" value="1"/>
</dbReference>
<keyword evidence="5" id="KW-0311">Gluconate utilization</keyword>
<evidence type="ECO:0000259" key="7">
    <source>
        <dbReference type="Pfam" id="PF00393"/>
    </source>
</evidence>
<evidence type="ECO:0000256" key="6">
    <source>
        <dbReference type="ARBA" id="ARBA00023126"/>
    </source>
</evidence>
<keyword evidence="4" id="KW-0560">Oxidoreductase</keyword>
<organism evidence="9 10">
    <name type="scientific">Adineta ricciae</name>
    <name type="common">Rotifer</name>
    <dbReference type="NCBI Taxonomy" id="249248"/>
    <lineage>
        <taxon>Eukaryota</taxon>
        <taxon>Metazoa</taxon>
        <taxon>Spiralia</taxon>
        <taxon>Gnathifera</taxon>
        <taxon>Rotifera</taxon>
        <taxon>Eurotatoria</taxon>
        <taxon>Bdelloidea</taxon>
        <taxon>Adinetida</taxon>
        <taxon>Adinetidae</taxon>
        <taxon>Adineta</taxon>
    </lineage>
</organism>
<dbReference type="OrthoDB" id="434986at2759"/>
<dbReference type="GO" id="GO:0004616">
    <property type="term" value="F:phosphogluconate dehydrogenase (decarboxylating) activity"/>
    <property type="evidence" value="ECO:0007669"/>
    <property type="project" value="UniProtKB-EC"/>
</dbReference>
<keyword evidence="6" id="KW-0570">Pentose shunt</keyword>
<evidence type="ECO:0000313" key="9">
    <source>
        <dbReference type="EMBL" id="CAF1691868.1"/>
    </source>
</evidence>
<evidence type="ECO:0000313" key="8">
    <source>
        <dbReference type="EMBL" id="CAF1561826.1"/>
    </source>
</evidence>
<evidence type="ECO:0000256" key="2">
    <source>
        <dbReference type="ARBA" id="ARBA00008419"/>
    </source>
</evidence>
<dbReference type="EMBL" id="CAJNOJ010002832">
    <property type="protein sequence ID" value="CAF1561826.1"/>
    <property type="molecule type" value="Genomic_DNA"/>
</dbReference>
<dbReference type="InterPro" id="IPR006114">
    <property type="entry name" value="6PGDH_C"/>
</dbReference>
<dbReference type="EC" id="1.1.1.44" evidence="3"/>
<evidence type="ECO:0000256" key="4">
    <source>
        <dbReference type="ARBA" id="ARBA00023002"/>
    </source>
</evidence>
<dbReference type="GO" id="GO:0006098">
    <property type="term" value="P:pentose-phosphate shunt"/>
    <property type="evidence" value="ECO:0007669"/>
    <property type="project" value="UniProtKB-KW"/>
</dbReference>
<evidence type="ECO:0000256" key="5">
    <source>
        <dbReference type="ARBA" id="ARBA00023064"/>
    </source>
</evidence>
<dbReference type="EMBL" id="CAJNOR010022213">
    <property type="protein sequence ID" value="CAF1691868.1"/>
    <property type="molecule type" value="Genomic_DNA"/>
</dbReference>
<dbReference type="InterPro" id="IPR008927">
    <property type="entry name" value="6-PGluconate_DH-like_C_sf"/>
</dbReference>
<comment type="caution">
    <text evidence="9">The sequence shown here is derived from an EMBL/GenBank/DDBJ whole genome shotgun (WGS) entry which is preliminary data.</text>
</comment>
<dbReference type="InterPro" id="IPR006183">
    <property type="entry name" value="Pgluconate_DH"/>
</dbReference>
<feature type="domain" description="6-phosphogluconate dehydrogenase C-terminal" evidence="7">
    <location>
        <begin position="16"/>
        <end position="80"/>
    </location>
</feature>
<dbReference type="SUPFAM" id="SSF48179">
    <property type="entry name" value="6-phosphogluconate dehydrogenase C-terminal domain-like"/>
    <property type="match status" value="1"/>
</dbReference>
<dbReference type="AlphaFoldDB" id="A0A816HXA4"/>
<dbReference type="InterPro" id="IPR013328">
    <property type="entry name" value="6PGD_dom2"/>
</dbReference>
<protein>
    <recommendedName>
        <fullName evidence="3">phosphogluconate dehydrogenase (NADP(+)-dependent, decarboxylating)</fullName>
        <ecNumber evidence="3">1.1.1.44</ecNumber>
    </recommendedName>
</protein>
<evidence type="ECO:0000256" key="3">
    <source>
        <dbReference type="ARBA" id="ARBA00013011"/>
    </source>
</evidence>
<keyword evidence="10" id="KW-1185">Reference proteome</keyword>
<dbReference type="Proteomes" id="UP000663828">
    <property type="component" value="Unassembled WGS sequence"/>
</dbReference>
<evidence type="ECO:0000256" key="1">
    <source>
        <dbReference type="ARBA" id="ARBA00004874"/>
    </source>
</evidence>
<comment type="similarity">
    <text evidence="2">Belongs to the 6-phosphogluconate dehydrogenase family.</text>
</comment>
<sequence>MSEVIRIWRAGCIVQILLAIEYGAHVPALTASLEYFKYVSSTELPTQFMEAELDYFGAHAYDLKSENAMDVKKGSHHYEWKKP</sequence>
<evidence type="ECO:0000313" key="10">
    <source>
        <dbReference type="Proteomes" id="UP000663828"/>
    </source>
</evidence>
<dbReference type="Proteomes" id="UP000663852">
    <property type="component" value="Unassembled WGS sequence"/>
</dbReference>
<accession>A0A816HXA4</accession>
<name>A0A816HXA4_ADIRI</name>
<dbReference type="Gene3D" id="1.10.1040.10">
    <property type="entry name" value="N-(1-d-carboxylethyl)-l-norvaline Dehydrogenase, domain 2"/>
    <property type="match status" value="1"/>
</dbReference>
<gene>
    <name evidence="8" type="ORF">EDS130_LOCUS46623</name>
    <name evidence="9" type="ORF">XAT740_LOCUS64391</name>
</gene>
<dbReference type="PANTHER" id="PTHR11811">
    <property type="entry name" value="6-PHOSPHOGLUCONATE DEHYDROGENASE"/>
    <property type="match status" value="1"/>
</dbReference>
<proteinExistence type="inferred from homology"/>
<dbReference type="GO" id="GO:0019521">
    <property type="term" value="P:D-gluconate metabolic process"/>
    <property type="evidence" value="ECO:0007669"/>
    <property type="project" value="UniProtKB-KW"/>
</dbReference>
<comment type="pathway">
    <text evidence="1">Carbohydrate degradation; pentose phosphate pathway; D-ribulose 5-phosphate from D-glucose 6-phosphate (oxidative stage): step 3/3.</text>
</comment>
<reference evidence="9" key="1">
    <citation type="submission" date="2021-02" db="EMBL/GenBank/DDBJ databases">
        <authorList>
            <person name="Nowell W R."/>
        </authorList>
    </citation>
    <scope>NUCLEOTIDE SEQUENCE</scope>
</reference>